<evidence type="ECO:0000313" key="2">
    <source>
        <dbReference type="EMBL" id="UEL49245.1"/>
    </source>
</evidence>
<sequence>MIEEGDVVVLQSGYKSTVEKIDKVVYNKCPKKKPYIKSRLRHEKEQIGKVWENDKEPKNYRPELPSTNRSNKYE</sequence>
<dbReference type="EMBL" id="CP081135">
    <property type="protein sequence ID" value="UEL49245.1"/>
    <property type="molecule type" value="Genomic_DNA"/>
</dbReference>
<proteinExistence type="predicted"/>
<evidence type="ECO:0000313" key="3">
    <source>
        <dbReference type="Proteomes" id="UP001198983"/>
    </source>
</evidence>
<organism evidence="2 3">
    <name type="scientific">Terrisporobacter hibernicus</name>
    <dbReference type="NCBI Taxonomy" id="2813371"/>
    <lineage>
        <taxon>Bacteria</taxon>
        <taxon>Bacillati</taxon>
        <taxon>Bacillota</taxon>
        <taxon>Clostridia</taxon>
        <taxon>Peptostreptococcales</taxon>
        <taxon>Peptostreptococcaceae</taxon>
        <taxon>Terrisporobacter</taxon>
    </lineage>
</organism>
<reference evidence="2 3" key="1">
    <citation type="journal article" date="2023" name="Int. J. Syst. Evol. Microbiol.">
        <title>Terrisporobacter hibernicus sp. nov., isolated from bovine faeces in Northern Ireland.</title>
        <authorList>
            <person name="Mitchell M."/>
            <person name="Nguyen S.V."/>
            <person name="Connor M."/>
            <person name="Fairley D.J."/>
            <person name="Donoghue O."/>
            <person name="Marshall H."/>
            <person name="Koolman L."/>
            <person name="McMullan G."/>
            <person name="Schaffer K.E."/>
            <person name="McGrath J.W."/>
            <person name="Fanning S."/>
        </authorList>
    </citation>
    <scope>NUCLEOTIDE SEQUENCE [LARGE SCALE GENOMIC DNA]</scope>
    <source>
        <strain evidence="2 3">MCA3</strain>
    </source>
</reference>
<name>A0AAX2ZLU1_9FIRM</name>
<feature type="compositionally biased region" description="Basic and acidic residues" evidence="1">
    <location>
        <begin position="46"/>
        <end position="61"/>
    </location>
</feature>
<dbReference type="KEGG" id="tem:JW646_07320"/>
<dbReference type="AlphaFoldDB" id="A0AAX2ZLU1"/>
<gene>
    <name evidence="2" type="ORF">JW646_07320</name>
</gene>
<feature type="region of interest" description="Disordered" evidence="1">
    <location>
        <begin position="46"/>
        <end position="74"/>
    </location>
</feature>
<feature type="compositionally biased region" description="Polar residues" evidence="1">
    <location>
        <begin position="65"/>
        <end position="74"/>
    </location>
</feature>
<evidence type="ECO:0000256" key="1">
    <source>
        <dbReference type="SAM" id="MobiDB-lite"/>
    </source>
</evidence>
<accession>A0AAX2ZLU1</accession>
<dbReference type="RefSeq" id="WP_228417112.1">
    <property type="nucleotide sequence ID" value="NZ_CP081135.1"/>
</dbReference>
<dbReference type="Proteomes" id="UP001198983">
    <property type="component" value="Chromosome"/>
</dbReference>
<keyword evidence="3" id="KW-1185">Reference proteome</keyword>
<protein>
    <submittedName>
        <fullName evidence="2">HNH/ENDO VII family nuclease</fullName>
    </submittedName>
</protein>